<dbReference type="EMBL" id="JAASTX010000022">
    <property type="protein sequence ID" value="MBC1492960.1"/>
    <property type="molecule type" value="Genomic_DNA"/>
</dbReference>
<sequence>MIIEKLKKDEHLSVQITNSLGNEIISVYGKYINNNSVDLDTAIRLKKIDLNWTLYEVQRDQEYLIREFSDETLAKLSLYLYVSNHFNPVEPDDVVIEKLWELESDSDLEVADNCLADALGSQYYSFRESRIDCINLKLREDNHYDIYYLSPTGEIAMISEDRKLPNAFIVVYNFGFVLKQFKEVIYPQLIAYDLSPSQVELLKRVYLKK</sequence>
<organism evidence="1 2">
    <name type="scientific">Listeria booriae</name>
    <dbReference type="NCBI Taxonomy" id="1552123"/>
    <lineage>
        <taxon>Bacteria</taxon>
        <taxon>Bacillati</taxon>
        <taxon>Bacillota</taxon>
        <taxon>Bacilli</taxon>
        <taxon>Bacillales</taxon>
        <taxon>Listeriaceae</taxon>
        <taxon>Listeria</taxon>
    </lineage>
</organism>
<dbReference type="RefSeq" id="WP_185400455.1">
    <property type="nucleotide sequence ID" value="NZ_JAARRI010000019.1"/>
</dbReference>
<proteinExistence type="predicted"/>
<reference evidence="1 2" key="1">
    <citation type="submission" date="2020-03" db="EMBL/GenBank/DDBJ databases">
        <title>Soil Listeria distribution.</title>
        <authorList>
            <person name="Liao J."/>
            <person name="Wiedmann M."/>
        </authorList>
    </citation>
    <scope>NUCLEOTIDE SEQUENCE [LARGE SCALE GENOMIC DNA]</scope>
    <source>
        <strain evidence="1 2">FSL L7-1547</strain>
    </source>
</reference>
<dbReference type="AlphaFoldDB" id="A0A7X0XEW7"/>
<protein>
    <submittedName>
        <fullName evidence="1">Uncharacterized protein</fullName>
    </submittedName>
</protein>
<name>A0A7X0XEW7_9LIST</name>
<dbReference type="Proteomes" id="UP000533953">
    <property type="component" value="Unassembled WGS sequence"/>
</dbReference>
<gene>
    <name evidence="1" type="ORF">HCI99_14155</name>
</gene>
<accession>A0A7X0XEW7</accession>
<comment type="caution">
    <text evidence="1">The sequence shown here is derived from an EMBL/GenBank/DDBJ whole genome shotgun (WGS) entry which is preliminary data.</text>
</comment>
<evidence type="ECO:0000313" key="2">
    <source>
        <dbReference type="Proteomes" id="UP000533953"/>
    </source>
</evidence>
<evidence type="ECO:0000313" key="1">
    <source>
        <dbReference type="EMBL" id="MBC1492960.1"/>
    </source>
</evidence>